<keyword evidence="1" id="KW-0547">Nucleotide-binding</keyword>
<dbReference type="SMART" id="SM01142">
    <property type="entry name" value="DSHCT"/>
    <property type="match status" value="1"/>
</dbReference>
<dbReference type="RefSeq" id="WP_196834833.1">
    <property type="nucleotide sequence ID" value="NZ_JADOTZ010000001.1"/>
</dbReference>
<dbReference type="Gene3D" id="3.40.50.300">
    <property type="entry name" value="P-loop containing nucleotide triphosphate hydrolases"/>
    <property type="match status" value="2"/>
</dbReference>
<dbReference type="InterPro" id="IPR027417">
    <property type="entry name" value="P-loop_NTPase"/>
</dbReference>
<dbReference type="AlphaFoldDB" id="A0A931GKC6"/>
<evidence type="ECO:0000256" key="4">
    <source>
        <dbReference type="ARBA" id="ARBA00022840"/>
    </source>
</evidence>
<dbReference type="Proteomes" id="UP000625033">
    <property type="component" value="Unassembled WGS sequence"/>
</dbReference>
<dbReference type="Gene3D" id="1.10.3380.30">
    <property type="match status" value="1"/>
</dbReference>
<feature type="domain" description="Helicase ATP-binding" evidence="6">
    <location>
        <begin position="41"/>
        <end position="199"/>
    </location>
</feature>
<evidence type="ECO:0000256" key="3">
    <source>
        <dbReference type="ARBA" id="ARBA00022806"/>
    </source>
</evidence>
<dbReference type="SUPFAM" id="SSF52540">
    <property type="entry name" value="P-loop containing nucleoside triphosphate hydrolases"/>
    <property type="match status" value="1"/>
</dbReference>
<keyword evidence="4" id="KW-0067">ATP-binding</keyword>
<dbReference type="GO" id="GO:0004386">
    <property type="term" value="F:helicase activity"/>
    <property type="evidence" value="ECO:0007669"/>
    <property type="project" value="UniProtKB-KW"/>
</dbReference>
<dbReference type="EMBL" id="JADOTZ010000001">
    <property type="protein sequence ID" value="MBG6083389.1"/>
    <property type="molecule type" value="Genomic_DNA"/>
</dbReference>
<gene>
    <name evidence="8" type="ORF">IW252_000156</name>
</gene>
<sequence>MTSPAEKYAAAKQRAADAKTELYAFRESLSFELDPFQIDACRAVEARRGVLVAAPTGAGKTVVGEFAIHLALARQQKAFYTTPIKALSNQKFQELTDRYGADRVGLLTGDTSINSEADVVVMTTEVLRNMLYAESDTLAGLGFVVMDEVHYLADKFRGAVWEEVIIHLPQDVQVISLSATVSNAEEFGGWLDTVRGDTAIVVSEHRPVPLWQHVMANGRIIDLFASDVSFDEAADEEEHGPQVNPELVKFAQRDARGGPQGRYRGGHRGGSGRGRRGHGHQRGDRPQVSHKVSRPEMILSLDQAGLLPAIVFIFSRKGCDAAVDQCVRSGLALTTREDAAVIAERVDRAAAQMPREDLEVLGFWSWREGLVRGLAAHHAGLLPNFKEVVEQLFAEGLIKAVFATETLALGVNMPARSVVLEKLEKFNGESHVTVTAGEYTQLTGRAGRRGIDVEGHAVVQWQPGTDPAAVAGLASRRTYPLNSSFRPTYNMSLNLFAQFGRDRARAILESSFAQYQADRSVVGLARQVRSRQESLAGYAKAMQCHLGDFSEYANLRRELTDAEKNASRAASRARRDAAEESLLQLAVGDVVDPSGPRHLGRCAVIKLSDSHRDPRPTVLTEDKQIRRLSAHDLDGPARIVSRIKVPKSFTGKSPKERRDLAATIRNALHDGRPPRRNAAGFEFAGGNARQEERIAQLRRQLKQHPCHGCSEREDHARWGERWTKLKAETDHLTRQIRGRTNTIAKTFDRVCAVLESYDYLHTDADSGAINTTPAGDRLRRIYGERDLLTSLVLESGALYELDAAELAGVITALVYQAKREDQVVHPRLPTRAMTAAWDTAVRRWSELSDAEQEQKLPETAEPESGLIWPMFKWAQGQDLKECLRGVDFAAGDFVRWAKQVIDSLDQLAKVPNVPATFTATCRDAVDLVRRGVVAYSSVAE</sequence>
<dbReference type="Pfam" id="PF08148">
    <property type="entry name" value="DSHCT"/>
    <property type="match status" value="1"/>
</dbReference>
<dbReference type="PROSITE" id="PS51194">
    <property type="entry name" value="HELICASE_CTER"/>
    <property type="match status" value="1"/>
</dbReference>
<dbReference type="InterPro" id="IPR012961">
    <property type="entry name" value="Ski2/MTR4_C"/>
</dbReference>
<feature type="region of interest" description="Disordered" evidence="5">
    <location>
        <begin position="254"/>
        <end position="292"/>
    </location>
</feature>
<dbReference type="InterPro" id="IPR058621">
    <property type="entry name" value="SH3_HelY"/>
</dbReference>
<dbReference type="FunFam" id="3.40.50.300:FF:000190">
    <property type="entry name" value="ATP-dependent RNA helicase"/>
    <property type="match status" value="1"/>
</dbReference>
<reference evidence="8" key="1">
    <citation type="submission" date="2020-11" db="EMBL/GenBank/DDBJ databases">
        <title>Sequencing the genomes of 1000 actinobacteria strains.</title>
        <authorList>
            <person name="Klenk H.-P."/>
        </authorList>
    </citation>
    <scope>NUCLEOTIDE SEQUENCE</scope>
    <source>
        <strain evidence="8">DSM 26152</strain>
    </source>
</reference>
<keyword evidence="9" id="KW-1185">Reference proteome</keyword>
<dbReference type="InterPro" id="IPR001650">
    <property type="entry name" value="Helicase_C-like"/>
</dbReference>
<dbReference type="GO" id="GO:0055087">
    <property type="term" value="C:Ski complex"/>
    <property type="evidence" value="ECO:0007669"/>
    <property type="project" value="TreeGrafter"/>
</dbReference>
<evidence type="ECO:0000313" key="8">
    <source>
        <dbReference type="EMBL" id="MBG6083389.1"/>
    </source>
</evidence>
<dbReference type="CDD" id="cd18795">
    <property type="entry name" value="SF2_C_Ski2"/>
    <property type="match status" value="1"/>
</dbReference>
<comment type="caution">
    <text evidence="8">The sequence shown here is derived from an EMBL/GenBank/DDBJ whole genome shotgun (WGS) entry which is preliminary data.</text>
</comment>
<keyword evidence="3 8" id="KW-0347">Helicase</keyword>
<dbReference type="GO" id="GO:0003676">
    <property type="term" value="F:nucleic acid binding"/>
    <property type="evidence" value="ECO:0007669"/>
    <property type="project" value="InterPro"/>
</dbReference>
<organism evidence="8 9">
    <name type="scientific">Zhihengliuella flava</name>
    <dbReference type="NCBI Taxonomy" id="1285193"/>
    <lineage>
        <taxon>Bacteria</taxon>
        <taxon>Bacillati</taxon>
        <taxon>Actinomycetota</taxon>
        <taxon>Actinomycetes</taxon>
        <taxon>Micrococcales</taxon>
        <taxon>Micrococcaceae</taxon>
        <taxon>Zhihengliuella</taxon>
    </lineage>
</organism>
<evidence type="ECO:0000256" key="1">
    <source>
        <dbReference type="ARBA" id="ARBA00022741"/>
    </source>
</evidence>
<name>A0A931GKC6_9MICC</name>
<dbReference type="GO" id="GO:0070478">
    <property type="term" value="P:nuclear-transcribed mRNA catabolic process, 3'-5' exonucleolytic nonsense-mediated decay"/>
    <property type="evidence" value="ECO:0007669"/>
    <property type="project" value="TreeGrafter"/>
</dbReference>
<dbReference type="Pfam" id="PF26090">
    <property type="entry name" value="SH3_HelY"/>
    <property type="match status" value="1"/>
</dbReference>
<dbReference type="Pfam" id="PF00270">
    <property type="entry name" value="DEAD"/>
    <property type="match status" value="1"/>
</dbReference>
<dbReference type="EC" id="3.6.4.-" evidence="8"/>
<dbReference type="GO" id="GO:0005524">
    <property type="term" value="F:ATP binding"/>
    <property type="evidence" value="ECO:0007669"/>
    <property type="project" value="UniProtKB-KW"/>
</dbReference>
<evidence type="ECO:0000256" key="5">
    <source>
        <dbReference type="SAM" id="MobiDB-lite"/>
    </source>
</evidence>
<dbReference type="InterPro" id="IPR014001">
    <property type="entry name" value="Helicase_ATP-bd"/>
</dbReference>
<keyword evidence="2 8" id="KW-0378">Hydrolase</keyword>
<evidence type="ECO:0000256" key="2">
    <source>
        <dbReference type="ARBA" id="ARBA00022801"/>
    </source>
</evidence>
<evidence type="ECO:0000259" key="7">
    <source>
        <dbReference type="PROSITE" id="PS51194"/>
    </source>
</evidence>
<proteinExistence type="predicted"/>
<protein>
    <submittedName>
        <fullName evidence="8">ATP-dependent RNA helicase HelY</fullName>
        <ecNumber evidence="8">3.6.4.-</ecNumber>
    </submittedName>
</protein>
<dbReference type="SMART" id="SM00487">
    <property type="entry name" value="DEXDc"/>
    <property type="match status" value="1"/>
</dbReference>
<evidence type="ECO:0000259" key="6">
    <source>
        <dbReference type="PROSITE" id="PS51192"/>
    </source>
</evidence>
<feature type="domain" description="Helicase C-terminal" evidence="7">
    <location>
        <begin position="300"/>
        <end position="496"/>
    </location>
</feature>
<evidence type="ECO:0000313" key="9">
    <source>
        <dbReference type="Proteomes" id="UP000625033"/>
    </source>
</evidence>
<dbReference type="InterPro" id="IPR011545">
    <property type="entry name" value="DEAD/DEAH_box_helicase_dom"/>
</dbReference>
<dbReference type="GO" id="GO:0016787">
    <property type="term" value="F:hydrolase activity"/>
    <property type="evidence" value="ECO:0007669"/>
    <property type="project" value="UniProtKB-KW"/>
</dbReference>
<accession>A0A931GKC6</accession>
<dbReference type="InterPro" id="IPR050699">
    <property type="entry name" value="RNA-DNA_Helicase"/>
</dbReference>
<dbReference type="PANTHER" id="PTHR12131:SF1">
    <property type="entry name" value="ATP-DEPENDENT RNA HELICASE SUPV3L1, MITOCHONDRIAL-RELATED"/>
    <property type="match status" value="1"/>
</dbReference>
<dbReference type="PROSITE" id="PS51192">
    <property type="entry name" value="HELICASE_ATP_BIND_1"/>
    <property type="match status" value="1"/>
</dbReference>
<dbReference type="PANTHER" id="PTHR12131">
    <property type="entry name" value="ATP-DEPENDENT RNA AND DNA HELICASE"/>
    <property type="match status" value="1"/>
</dbReference>
<dbReference type="SMART" id="SM00490">
    <property type="entry name" value="HELICc"/>
    <property type="match status" value="1"/>
</dbReference>